<dbReference type="EMBL" id="JALGAR010000002">
    <property type="protein sequence ID" value="MCI4658233.1"/>
    <property type="molecule type" value="Genomic_DNA"/>
</dbReference>
<feature type="transmembrane region" description="Helical" evidence="7">
    <location>
        <begin position="306"/>
        <end position="329"/>
    </location>
</feature>
<dbReference type="InterPro" id="IPR017475">
    <property type="entry name" value="EPS_sugar_tfrase"/>
</dbReference>
<dbReference type="Pfam" id="PF02397">
    <property type="entry name" value="Bac_transf"/>
    <property type="match status" value="1"/>
</dbReference>
<dbReference type="GO" id="GO:0016020">
    <property type="term" value="C:membrane"/>
    <property type="evidence" value="ECO:0007669"/>
    <property type="project" value="UniProtKB-SubCell"/>
</dbReference>
<evidence type="ECO:0000313" key="10">
    <source>
        <dbReference type="Proteomes" id="UP001165341"/>
    </source>
</evidence>
<dbReference type="Gene3D" id="3.40.50.720">
    <property type="entry name" value="NAD(P)-binding Rossmann-like Domain"/>
    <property type="match status" value="1"/>
</dbReference>
<accession>A0AA41QW69</accession>
<proteinExistence type="inferred from homology"/>
<protein>
    <submittedName>
        <fullName evidence="9">Sugar transferase</fullName>
    </submittedName>
</protein>
<keyword evidence="5 7" id="KW-1133">Transmembrane helix</keyword>
<feature type="domain" description="Bacterial sugar transferase" evidence="8">
    <location>
        <begin position="301"/>
        <end position="490"/>
    </location>
</feature>
<evidence type="ECO:0000256" key="4">
    <source>
        <dbReference type="ARBA" id="ARBA00022692"/>
    </source>
</evidence>
<dbReference type="RefSeq" id="WP_243011991.1">
    <property type="nucleotide sequence ID" value="NZ_JALGAR010000002.1"/>
</dbReference>
<evidence type="ECO:0000256" key="7">
    <source>
        <dbReference type="SAM" id="Phobius"/>
    </source>
</evidence>
<dbReference type="AlphaFoldDB" id="A0AA41QW69"/>
<comment type="subcellular location">
    <subcellularLocation>
        <location evidence="1">Membrane</location>
        <topology evidence="1">Multi-pass membrane protein</topology>
    </subcellularLocation>
</comment>
<dbReference type="InterPro" id="IPR003362">
    <property type="entry name" value="Bact_transf"/>
</dbReference>
<name>A0AA41QW69_9MICO</name>
<evidence type="ECO:0000256" key="2">
    <source>
        <dbReference type="ARBA" id="ARBA00006464"/>
    </source>
</evidence>
<comment type="similarity">
    <text evidence="2">Belongs to the bacterial sugar transferase family.</text>
</comment>
<sequence length="496" mass="55105">MSKRAAASGVSHDIALLDRRDWRVSYAARLVATDVLVLIWVVFGVQIAWFGITAADVEFRGSLEDTAISYSAISVALIVCWTIALGIYGSRGYRVLGTGWQEYRLVAGSTTRLFGLVAMVAYLFQIDLARGYIIIAFPLGLAVLALSRWMWRQWLGVHRMNGRYSSRVLLVGSEASVEHLARQLSRQPKAGYLVVGACIPSGLVAGHLPDTEVPVFGNLDKLQAAMSAVRADTVVITSSDELPPERIRELSWSLEPGRQHLVVAPSLTDIGGPRIHTRPVAGLPLIHVETPRFEGRNFFAKRAFDTVISGILILLLSPLLFLSAVAIRLSTPGDVLFRQQRVGINGRSFRMLKFRSMVTDAETLLADLRDEARTEGNAVMFKMKDDPRVTPIGKFLRRYSLDELPQLFNVFAGSMSLVGPRPPLQREVDDYESHVHRRFLVKPGITGLWQVSGRSNLSWEDTVRLDLYYVENWSITGDLVILWQTARAVVASDGAY</sequence>
<feature type="transmembrane region" description="Helical" evidence="7">
    <location>
        <begin position="72"/>
        <end position="93"/>
    </location>
</feature>
<feature type="transmembrane region" description="Helical" evidence="7">
    <location>
        <begin position="26"/>
        <end position="52"/>
    </location>
</feature>
<reference evidence="9" key="1">
    <citation type="submission" date="2022-03" db="EMBL/GenBank/DDBJ databases">
        <title>Cryobacterium sp. nov. strain ZS14-85, isolated from Antarctic soil.</title>
        <authorList>
            <person name="Li J."/>
            <person name="Niu G."/>
        </authorList>
    </citation>
    <scope>NUCLEOTIDE SEQUENCE</scope>
    <source>
        <strain evidence="9">ZS14-85</strain>
    </source>
</reference>
<keyword evidence="6 7" id="KW-0472">Membrane</keyword>
<keyword evidence="3 9" id="KW-0808">Transferase</keyword>
<keyword evidence="4 7" id="KW-0812">Transmembrane</keyword>
<dbReference type="Pfam" id="PF13727">
    <property type="entry name" value="CoA_binding_3"/>
    <property type="match status" value="1"/>
</dbReference>
<evidence type="ECO:0000256" key="5">
    <source>
        <dbReference type="ARBA" id="ARBA00022989"/>
    </source>
</evidence>
<keyword evidence="10" id="KW-1185">Reference proteome</keyword>
<gene>
    <name evidence="9" type="ORF">MQH31_10485</name>
</gene>
<dbReference type="PANTHER" id="PTHR30576:SF10">
    <property type="entry name" value="SLL5057 PROTEIN"/>
    <property type="match status" value="1"/>
</dbReference>
<evidence type="ECO:0000256" key="1">
    <source>
        <dbReference type="ARBA" id="ARBA00004141"/>
    </source>
</evidence>
<evidence type="ECO:0000256" key="3">
    <source>
        <dbReference type="ARBA" id="ARBA00022679"/>
    </source>
</evidence>
<feature type="transmembrane region" description="Helical" evidence="7">
    <location>
        <begin position="131"/>
        <end position="151"/>
    </location>
</feature>
<feature type="transmembrane region" description="Helical" evidence="7">
    <location>
        <begin position="105"/>
        <end position="125"/>
    </location>
</feature>
<evidence type="ECO:0000313" key="9">
    <source>
        <dbReference type="EMBL" id="MCI4658233.1"/>
    </source>
</evidence>
<evidence type="ECO:0000256" key="6">
    <source>
        <dbReference type="ARBA" id="ARBA00023136"/>
    </source>
</evidence>
<comment type="caution">
    <text evidence="9">The sequence shown here is derived from an EMBL/GenBank/DDBJ whole genome shotgun (WGS) entry which is preliminary data.</text>
</comment>
<dbReference type="NCBIfam" id="TIGR03025">
    <property type="entry name" value="EPS_sugtrans"/>
    <property type="match status" value="1"/>
</dbReference>
<organism evidence="9 10">
    <name type="scientific">Cryobacterium zhongshanensis</name>
    <dbReference type="NCBI Taxonomy" id="2928153"/>
    <lineage>
        <taxon>Bacteria</taxon>
        <taxon>Bacillati</taxon>
        <taxon>Actinomycetota</taxon>
        <taxon>Actinomycetes</taxon>
        <taxon>Micrococcales</taxon>
        <taxon>Microbacteriaceae</taxon>
        <taxon>Cryobacterium</taxon>
    </lineage>
</organism>
<dbReference type="PANTHER" id="PTHR30576">
    <property type="entry name" value="COLANIC BIOSYNTHESIS UDP-GLUCOSE LIPID CARRIER TRANSFERASE"/>
    <property type="match status" value="1"/>
</dbReference>
<dbReference type="Proteomes" id="UP001165341">
    <property type="component" value="Unassembled WGS sequence"/>
</dbReference>
<dbReference type="GO" id="GO:0016780">
    <property type="term" value="F:phosphotransferase activity, for other substituted phosphate groups"/>
    <property type="evidence" value="ECO:0007669"/>
    <property type="project" value="TreeGrafter"/>
</dbReference>
<evidence type="ECO:0000259" key="8">
    <source>
        <dbReference type="Pfam" id="PF02397"/>
    </source>
</evidence>